<comment type="caution">
    <text evidence="1">The sequence shown here is derived from an EMBL/GenBank/DDBJ whole genome shotgun (WGS) entry which is preliminary data.</text>
</comment>
<dbReference type="AlphaFoldDB" id="F5RBR9"/>
<dbReference type="EMBL" id="AFHG01000044">
    <property type="protein sequence ID" value="EGK71936.1"/>
    <property type="molecule type" value="Genomic_DNA"/>
</dbReference>
<evidence type="ECO:0000313" key="1">
    <source>
        <dbReference type="EMBL" id="EGK71936.1"/>
    </source>
</evidence>
<dbReference type="Proteomes" id="UP000005019">
    <property type="component" value="Unassembled WGS sequence"/>
</dbReference>
<evidence type="ECO:0000313" key="2">
    <source>
        <dbReference type="Proteomes" id="UP000005019"/>
    </source>
</evidence>
<protein>
    <submittedName>
        <fullName evidence="1">Uncharacterized protein</fullName>
    </submittedName>
</protein>
<sequence length="242" mass="26744">MVTYVLRIKGFTPDTLPLSRLGQYLSALSDLVGPDAPVHFDRVTKGSAKLKVKISEDAAPNIESRVRLASVAEPNSEPRRAYEKIQGLLREDQTSAEFRPDNGAVILAFPGGKKAPPKRIASVREYGELNGRIIRLGGKDDTIPVGLQQSDGTVINCTATVELARQLKQYLLEPVDVVLNGVGRWTRTAEGLWEASDFKISECYPLQYDGFDEALEKVRMSGSGWDTEQDIDAVLHRIRYGD</sequence>
<dbReference type="eggNOG" id="ENOG5032S4K">
    <property type="taxonomic scope" value="Bacteria"/>
</dbReference>
<organism evidence="1 2">
    <name type="scientific">Methyloversatilis universalis (strain ATCC BAA-1314 / DSM 25237 / JCM 13912 / CCUG 52030 / FAM5)</name>
    <dbReference type="NCBI Taxonomy" id="1000565"/>
    <lineage>
        <taxon>Bacteria</taxon>
        <taxon>Pseudomonadati</taxon>
        <taxon>Pseudomonadota</taxon>
        <taxon>Betaproteobacteria</taxon>
        <taxon>Nitrosomonadales</taxon>
        <taxon>Sterolibacteriaceae</taxon>
        <taxon>Methyloversatilis</taxon>
    </lineage>
</organism>
<proteinExistence type="predicted"/>
<name>F5RBR9_METUF</name>
<reference evidence="1 2" key="1">
    <citation type="journal article" date="2011" name="J. Bacteriol.">
        <title>Genome sequence of Methyloversatilis universalis FAM5T, a methylotrophic representative of the order Rhodocyclales.</title>
        <authorList>
            <person name="Kittichotirat W."/>
            <person name="Good N.M."/>
            <person name="Hall R."/>
            <person name="Bringel F."/>
            <person name="Lajus A."/>
            <person name="Medigue C."/>
            <person name="Smalley N.E."/>
            <person name="Beck D."/>
            <person name="Bumgarner R."/>
            <person name="Vuilleumier S."/>
            <person name="Kalyuzhnaya M.G."/>
        </authorList>
    </citation>
    <scope>NUCLEOTIDE SEQUENCE [LARGE SCALE GENOMIC DNA]</scope>
    <source>
        <strain evidence="2">ATCC BAA-1314 / JCM 13912 / FAM5</strain>
    </source>
</reference>
<dbReference type="OrthoDB" id="7027554at2"/>
<dbReference type="RefSeq" id="WP_008060744.1">
    <property type="nucleotide sequence ID" value="NZ_AFHG01000044.1"/>
</dbReference>
<gene>
    <name evidence="1" type="ORF">METUNv1_01714</name>
</gene>
<keyword evidence="2" id="KW-1185">Reference proteome</keyword>
<accession>F5RBR9</accession>
<dbReference type="STRING" id="1000565.METUNv1_01714"/>